<organism evidence="6 7">
    <name type="scientific">Crassostrea virginica</name>
    <name type="common">Eastern oyster</name>
    <dbReference type="NCBI Taxonomy" id="6565"/>
    <lineage>
        <taxon>Eukaryota</taxon>
        <taxon>Metazoa</taxon>
        <taxon>Spiralia</taxon>
        <taxon>Lophotrochozoa</taxon>
        <taxon>Mollusca</taxon>
        <taxon>Bivalvia</taxon>
        <taxon>Autobranchia</taxon>
        <taxon>Pteriomorphia</taxon>
        <taxon>Ostreida</taxon>
        <taxon>Ostreoidea</taxon>
        <taxon>Ostreidae</taxon>
        <taxon>Crassostrea</taxon>
    </lineage>
</organism>
<name>A0A8B8DYA0_CRAVI</name>
<dbReference type="PANTHER" id="PTHR24171">
    <property type="entry name" value="ANKYRIN REPEAT DOMAIN-CONTAINING PROTEIN 39-RELATED"/>
    <property type="match status" value="1"/>
</dbReference>
<dbReference type="PROSITE" id="PS50088">
    <property type="entry name" value="ANK_REPEAT"/>
    <property type="match status" value="3"/>
</dbReference>
<evidence type="ECO:0000256" key="4">
    <source>
        <dbReference type="PROSITE-ProRule" id="PRU00023"/>
    </source>
</evidence>
<feature type="repeat" description="ANK" evidence="4">
    <location>
        <begin position="52"/>
        <end position="84"/>
    </location>
</feature>
<evidence type="ECO:0000256" key="5">
    <source>
        <dbReference type="SAM" id="MobiDB-lite"/>
    </source>
</evidence>
<dbReference type="InterPro" id="IPR017853">
    <property type="entry name" value="GH"/>
</dbReference>
<dbReference type="PROSITE" id="PS50297">
    <property type="entry name" value="ANK_REP_REGION"/>
    <property type="match status" value="3"/>
</dbReference>
<feature type="repeat" description="ANK" evidence="4">
    <location>
        <begin position="169"/>
        <end position="201"/>
    </location>
</feature>
<accession>A0A8B8DYA0</accession>
<evidence type="ECO:0000256" key="2">
    <source>
        <dbReference type="ARBA" id="ARBA00022801"/>
    </source>
</evidence>
<protein>
    <submittedName>
        <fullName evidence="7">Uncharacterized protein LOC111130315</fullName>
    </submittedName>
</protein>
<dbReference type="InterPro" id="IPR029018">
    <property type="entry name" value="Hex-like_dom2"/>
</dbReference>
<gene>
    <name evidence="7" type="primary">LOC111130315</name>
</gene>
<dbReference type="Pfam" id="PF00023">
    <property type="entry name" value="Ank"/>
    <property type="match status" value="1"/>
</dbReference>
<dbReference type="AlphaFoldDB" id="A0A8B8DYA0"/>
<dbReference type="InterPro" id="IPR036770">
    <property type="entry name" value="Ankyrin_rpt-contain_sf"/>
</dbReference>
<dbReference type="GO" id="GO:0070531">
    <property type="term" value="C:BRCA1-A complex"/>
    <property type="evidence" value="ECO:0007669"/>
    <property type="project" value="TreeGrafter"/>
</dbReference>
<dbReference type="GeneID" id="111130315"/>
<dbReference type="Gene3D" id="3.30.379.10">
    <property type="entry name" value="Chitobiase/beta-hexosaminidase domain 2-like"/>
    <property type="match status" value="1"/>
</dbReference>
<dbReference type="SUPFAM" id="SSF55545">
    <property type="entry name" value="beta-N-acetylhexosaminidase-like domain"/>
    <property type="match status" value="1"/>
</dbReference>
<feature type="region of interest" description="Disordered" evidence="5">
    <location>
        <begin position="251"/>
        <end position="274"/>
    </location>
</feature>
<dbReference type="RefSeq" id="XP_022332925.1">
    <property type="nucleotide sequence ID" value="XM_022477217.1"/>
</dbReference>
<dbReference type="Pfam" id="PF12796">
    <property type="entry name" value="Ank_2"/>
    <property type="match status" value="1"/>
</dbReference>
<feature type="compositionally biased region" description="Polar residues" evidence="5">
    <location>
        <begin position="251"/>
        <end position="260"/>
    </location>
</feature>
<dbReference type="GO" id="GO:0016787">
    <property type="term" value="F:hydrolase activity"/>
    <property type="evidence" value="ECO:0007669"/>
    <property type="project" value="UniProtKB-KW"/>
</dbReference>
<keyword evidence="2" id="KW-0378">Hydrolase</keyword>
<dbReference type="SUPFAM" id="SSF48403">
    <property type="entry name" value="Ankyrin repeat"/>
    <property type="match status" value="1"/>
</dbReference>
<dbReference type="KEGG" id="cvn:111130315"/>
<dbReference type="PANTHER" id="PTHR24171:SF11">
    <property type="entry name" value="26S PROTEASOME NON-ATPASE REGULATORY SUBUNIT 10"/>
    <property type="match status" value="1"/>
</dbReference>
<keyword evidence="1" id="KW-0677">Repeat</keyword>
<dbReference type="SUPFAM" id="SSF51445">
    <property type="entry name" value="(Trans)glycosidases"/>
    <property type="match status" value="1"/>
</dbReference>
<dbReference type="GO" id="GO:0031436">
    <property type="term" value="C:BRCA1-BARD1 complex"/>
    <property type="evidence" value="ECO:0007669"/>
    <property type="project" value="TreeGrafter"/>
</dbReference>
<reference evidence="7" key="1">
    <citation type="submission" date="2025-08" db="UniProtKB">
        <authorList>
            <consortium name="RefSeq"/>
        </authorList>
    </citation>
    <scope>IDENTIFICATION</scope>
    <source>
        <tissue evidence="7">Whole sample</tissue>
    </source>
</reference>
<evidence type="ECO:0000313" key="7">
    <source>
        <dbReference type="RefSeq" id="XP_022332925.1"/>
    </source>
</evidence>
<evidence type="ECO:0000256" key="1">
    <source>
        <dbReference type="ARBA" id="ARBA00022737"/>
    </source>
</evidence>
<dbReference type="Gene3D" id="1.25.40.20">
    <property type="entry name" value="Ankyrin repeat-containing domain"/>
    <property type="match status" value="2"/>
</dbReference>
<dbReference type="GO" id="GO:0004842">
    <property type="term" value="F:ubiquitin-protein transferase activity"/>
    <property type="evidence" value="ECO:0007669"/>
    <property type="project" value="TreeGrafter"/>
</dbReference>
<dbReference type="Proteomes" id="UP000694844">
    <property type="component" value="Chromosome 4"/>
</dbReference>
<keyword evidence="3 4" id="KW-0040">ANK repeat</keyword>
<proteinExistence type="predicted"/>
<evidence type="ECO:0000256" key="3">
    <source>
        <dbReference type="ARBA" id="ARBA00023043"/>
    </source>
</evidence>
<dbReference type="SMART" id="SM00248">
    <property type="entry name" value="ANK"/>
    <property type="match status" value="3"/>
</dbReference>
<dbReference type="OrthoDB" id="5806726at2759"/>
<dbReference type="Gene3D" id="3.20.20.80">
    <property type="entry name" value="Glycosidases"/>
    <property type="match status" value="2"/>
</dbReference>
<evidence type="ECO:0000313" key="6">
    <source>
        <dbReference type="Proteomes" id="UP000694844"/>
    </source>
</evidence>
<dbReference type="GO" id="GO:0085020">
    <property type="term" value="P:protein K6-linked ubiquitination"/>
    <property type="evidence" value="ECO:0007669"/>
    <property type="project" value="TreeGrafter"/>
</dbReference>
<sequence length="926" mass="102138">MSSKTEIIDQLKAAVTSGRTDILRSIISAVEKDKDLYSPTLLRDILNEVCCEEGTLLHLSSKMGNVDMVRTLLSANADPGIHNEAGKTAYDLVTDENVRMVFSEELLQATAQSKLGRVCQLFASGVDVNLIDSEESQNTPLHWAASFGNRGVIQCLCTRGANVRAVNASGCTPLHDAVKRGDAQAVTELLMHNSDPMAKVTCGKDEGKTAIDLAAGKPQVLKVLNNPPKPLHETDTSTGTQSGLQKLTIKADSTSESSVHSPLPNGDINGPLSPTPQLKTPTFSKNLSLNSTLQPPKPVITEEKLGLLWPQPQSIIQRDGKPFTPGSQLPVYISNGPSESSNEILKIWQTRRSTFETLSLNISVNIFTRLSDSSVPHILCCVNSRVCPGCALYKLTISSNQVKIVCSDIQSLHYAISTVFQLFSVYKAEEIHIPPLLIDDWPDIHYRGILLDISQGRLLMKNSLKSTIDTLSLNKINMIQLYCRFTKMDEPGWQAPYSKSCICDLDEYCRERGIQMVPVLDVVPQIQFEDLDDLYTTLQDFIANFQNAQFVSLGPRLSSFILDADDGGLDTSDSLKLLPLHWDKTIQICGYPLHGLDTKLLFDIPPNVLINEYGIEADYEFRRFCTPLSEKGVGFFLCPGTSAWNSIAGCPEAAIKNIYNAVKCGVTHGCTGIIVCDWSGKGHFNSHVFSWPAYMLNLGLSWNSNCHQDFLFANLGELMNQHVFHDKKSVAGQVVIELGRAETYLIRCSRAQTAGDIQRLPDALGSTLFKFLTAPDTVSIEHLSIEAVQRTVRHAKKCQQELINSDLHCQDGEEIKSELNLACELMLLATRICRSLLITGKNPSGTAGYAAINLGINNLSATVKTDIANRILEFMEPYKAAWNTRYMSTIGLQESVGTFQSLLRTLLPDQDTMELMNRDHSSIQHL</sequence>
<keyword evidence="6" id="KW-1185">Reference proteome</keyword>
<dbReference type="InterPro" id="IPR002110">
    <property type="entry name" value="Ankyrin_rpt"/>
</dbReference>
<feature type="repeat" description="ANK" evidence="4">
    <location>
        <begin position="136"/>
        <end position="168"/>
    </location>
</feature>